<dbReference type="Gene3D" id="2.60.40.1240">
    <property type="match status" value="1"/>
</dbReference>
<protein>
    <submittedName>
        <fullName evidence="4">DUF5067 domain-containing protein</fullName>
    </submittedName>
</protein>
<evidence type="ECO:0000256" key="1">
    <source>
        <dbReference type="ARBA" id="ARBA00022729"/>
    </source>
</evidence>
<dbReference type="InterPro" id="IPR031989">
    <property type="entry name" value="DUF5067"/>
</dbReference>
<reference evidence="4" key="1">
    <citation type="submission" date="2023-08" db="EMBL/GenBank/DDBJ databases">
        <title>Genomic characterization of piscicolin 126 produced by Carnobacterium maltaromaticum CM22 strain isolated from salmon (Salmo salar).</title>
        <authorList>
            <person name="Gonzalez-Gragera E."/>
            <person name="Garcia-Lopez J.D."/>
            <person name="Teso-Perez C."/>
            <person name="Gimenez-Hernandez I."/>
            <person name="Peralta-Sanchez J.M."/>
            <person name="Valdivia E."/>
            <person name="Montalban-Lopez M."/>
            <person name="Martin-Platero A.M."/>
            <person name="Banos A."/>
            <person name="Martinez-Bueno M."/>
        </authorList>
    </citation>
    <scope>NUCLEOTIDE SEQUENCE</scope>
    <source>
        <strain evidence="4">CM22</strain>
    </source>
</reference>
<feature type="region of interest" description="Disordered" evidence="2">
    <location>
        <begin position="24"/>
        <end position="51"/>
    </location>
</feature>
<organism evidence="4 5">
    <name type="scientific">Carnobacterium maltaromaticum</name>
    <name type="common">Carnobacterium piscicola</name>
    <dbReference type="NCBI Taxonomy" id="2751"/>
    <lineage>
        <taxon>Bacteria</taxon>
        <taxon>Bacillati</taxon>
        <taxon>Bacillota</taxon>
        <taxon>Bacilli</taxon>
        <taxon>Lactobacillales</taxon>
        <taxon>Carnobacteriaceae</taxon>
        <taxon>Carnobacterium</taxon>
    </lineage>
</organism>
<evidence type="ECO:0000259" key="3">
    <source>
        <dbReference type="Pfam" id="PF16729"/>
    </source>
</evidence>
<accession>A0AAW9JRV7</accession>
<dbReference type="Pfam" id="PF16729">
    <property type="entry name" value="DUF5067"/>
    <property type="match status" value="1"/>
</dbReference>
<name>A0AAW9JRV7_CARML</name>
<comment type="caution">
    <text evidence="4">The sequence shown here is derived from an EMBL/GenBank/DDBJ whole genome shotgun (WGS) entry which is preliminary data.</text>
</comment>
<keyword evidence="1" id="KW-0732">Signal</keyword>
<dbReference type="Proteomes" id="UP001290462">
    <property type="component" value="Unassembled WGS sequence"/>
</dbReference>
<evidence type="ECO:0000313" key="4">
    <source>
        <dbReference type="EMBL" id="MDZ5758034.1"/>
    </source>
</evidence>
<proteinExistence type="predicted"/>
<dbReference type="RefSeq" id="WP_135055220.1">
    <property type="nucleotide sequence ID" value="NZ_JAVBVO010000003.1"/>
</dbReference>
<feature type="domain" description="DUF5067" evidence="3">
    <location>
        <begin position="42"/>
        <end position="168"/>
    </location>
</feature>
<evidence type="ECO:0000256" key="2">
    <source>
        <dbReference type="SAM" id="MobiDB-lite"/>
    </source>
</evidence>
<gene>
    <name evidence="4" type="ORF">RAK27_05125</name>
</gene>
<dbReference type="AlphaFoldDB" id="A0AAW9JRV7"/>
<dbReference type="InterPro" id="IPR029050">
    <property type="entry name" value="Immunoprotect_excell_Ig-like"/>
</dbReference>
<dbReference type="PROSITE" id="PS51257">
    <property type="entry name" value="PROKAR_LIPOPROTEIN"/>
    <property type="match status" value="1"/>
</dbReference>
<sequence>MNKIARITLITLATLTLVACGQKENTTKKEESSQTESVSVPKEDTSKPSFKNDTLKIEMATLKILSTEVLPADASAYRDKPQLVFTYEVTNNSKDLIQASTVWIACFEATQEAKDTINNLNVGMTPQDEKFNEFKEHEGDDIKTDGTVKAVIAYDLEDLDTPVILKASQGFGGDELGEKKIMLK</sequence>
<evidence type="ECO:0000313" key="5">
    <source>
        <dbReference type="Proteomes" id="UP001290462"/>
    </source>
</evidence>
<dbReference type="EMBL" id="JAVBVO010000003">
    <property type="protein sequence ID" value="MDZ5758034.1"/>
    <property type="molecule type" value="Genomic_DNA"/>
</dbReference>